<comment type="caution">
    <text evidence="6">The sequence shown here is derived from an EMBL/GenBank/DDBJ whole genome shotgun (WGS) entry which is preliminary data.</text>
</comment>
<evidence type="ECO:0000256" key="3">
    <source>
        <dbReference type="ARBA" id="ARBA00022832"/>
    </source>
</evidence>
<sequence length="289" mass="32184">MSYKCFEVTIENKIAHIVLNRPEKRNSMIPEFWDELPQIIHSLDNNAEARVIVLSSTGPHFTSGLDTAVFGSSTESSDSEEVQEKLNRRRSARLYDSIKYMQQTFTCLDECRIPVLVAIQGGAIGGGVDLITACDMRYMTADGFFTIFEINIGMTADVGTFPRITKLLPEGIVKELAYTGRRMPASEAKALGFVNEIYPDQQTLLTEVMKTAKQIASKPPLAIYGSKRIINYARDHSIADSLDYIGIWNASMLQGAEIKEAMSAAAEKREADFVDLPPKRLNMKSDIID</sequence>
<dbReference type="Gene3D" id="1.10.12.10">
    <property type="entry name" value="Lyase 2-enoyl-coa Hydratase, Chain A, domain 2"/>
    <property type="match status" value="1"/>
</dbReference>
<dbReference type="NCBIfam" id="NF004794">
    <property type="entry name" value="PRK06142.1"/>
    <property type="match status" value="1"/>
</dbReference>
<evidence type="ECO:0000256" key="2">
    <source>
        <dbReference type="ARBA" id="ARBA00005254"/>
    </source>
</evidence>
<evidence type="ECO:0000256" key="1">
    <source>
        <dbReference type="ARBA" id="ARBA00005005"/>
    </source>
</evidence>
<dbReference type="Pfam" id="PF00378">
    <property type="entry name" value="ECH_1"/>
    <property type="match status" value="1"/>
</dbReference>
<dbReference type="InterPro" id="IPR029045">
    <property type="entry name" value="ClpP/crotonase-like_dom_sf"/>
</dbReference>
<evidence type="ECO:0000256" key="4">
    <source>
        <dbReference type="ARBA" id="ARBA00023098"/>
    </source>
</evidence>
<dbReference type="CDD" id="cd06558">
    <property type="entry name" value="crotonase-like"/>
    <property type="match status" value="1"/>
</dbReference>
<dbReference type="GO" id="GO:0016853">
    <property type="term" value="F:isomerase activity"/>
    <property type="evidence" value="ECO:0007669"/>
    <property type="project" value="UniProtKB-KW"/>
</dbReference>
<dbReference type="PANTHER" id="PTHR43149">
    <property type="entry name" value="ENOYL-COA HYDRATASE"/>
    <property type="match status" value="1"/>
</dbReference>
<comment type="pathway">
    <text evidence="1">Lipid metabolism; fatty acid beta-oxidation.</text>
</comment>
<dbReference type="InterPro" id="IPR045002">
    <property type="entry name" value="Ech1-like"/>
</dbReference>
<evidence type="ECO:0000256" key="5">
    <source>
        <dbReference type="ARBA" id="ARBA00023235"/>
    </source>
</evidence>
<protein>
    <submittedName>
        <fullName evidence="6">Enoyl-CoA hydratase</fullName>
    </submittedName>
</protein>
<accession>A0A2A5B972</accession>
<dbReference type="EMBL" id="NVVJ01000004">
    <property type="protein sequence ID" value="PCJ28005.1"/>
    <property type="molecule type" value="Genomic_DNA"/>
</dbReference>
<organism evidence="6 7">
    <name type="scientific">SAR86 cluster bacterium</name>
    <dbReference type="NCBI Taxonomy" id="2030880"/>
    <lineage>
        <taxon>Bacteria</taxon>
        <taxon>Pseudomonadati</taxon>
        <taxon>Pseudomonadota</taxon>
        <taxon>Gammaproteobacteria</taxon>
        <taxon>SAR86 cluster</taxon>
    </lineage>
</organism>
<dbReference type="Gene3D" id="3.90.226.10">
    <property type="entry name" value="2-enoyl-CoA Hydratase, Chain A, domain 1"/>
    <property type="match status" value="1"/>
</dbReference>
<evidence type="ECO:0000313" key="6">
    <source>
        <dbReference type="EMBL" id="PCJ28005.1"/>
    </source>
</evidence>
<dbReference type="AlphaFoldDB" id="A0A2A5B972"/>
<keyword evidence="4" id="KW-0443">Lipid metabolism</keyword>
<dbReference type="GO" id="GO:0006635">
    <property type="term" value="P:fatty acid beta-oxidation"/>
    <property type="evidence" value="ECO:0007669"/>
    <property type="project" value="UniProtKB-UniPathway"/>
</dbReference>
<evidence type="ECO:0000313" key="7">
    <source>
        <dbReference type="Proteomes" id="UP000218327"/>
    </source>
</evidence>
<dbReference type="UniPathway" id="UPA00659"/>
<name>A0A2A5B972_9GAMM</name>
<dbReference type="InterPro" id="IPR014748">
    <property type="entry name" value="Enoyl-CoA_hydra_C"/>
</dbReference>
<reference evidence="7" key="1">
    <citation type="submission" date="2017-08" db="EMBL/GenBank/DDBJ databases">
        <title>A dynamic microbial community with high functional redundancy inhabits the cold, oxic subseafloor aquifer.</title>
        <authorList>
            <person name="Tully B.J."/>
            <person name="Wheat C.G."/>
            <person name="Glazer B.T."/>
            <person name="Huber J.A."/>
        </authorList>
    </citation>
    <scope>NUCLEOTIDE SEQUENCE [LARGE SCALE GENOMIC DNA]</scope>
</reference>
<proteinExistence type="inferred from homology"/>
<gene>
    <name evidence="6" type="ORF">COA96_02255</name>
</gene>
<keyword evidence="5" id="KW-0413">Isomerase</keyword>
<dbReference type="Proteomes" id="UP000218327">
    <property type="component" value="Unassembled WGS sequence"/>
</dbReference>
<dbReference type="InterPro" id="IPR001753">
    <property type="entry name" value="Enoyl-CoA_hydra/iso"/>
</dbReference>
<dbReference type="SUPFAM" id="SSF52096">
    <property type="entry name" value="ClpP/crotonase"/>
    <property type="match status" value="1"/>
</dbReference>
<keyword evidence="3" id="KW-0276">Fatty acid metabolism</keyword>
<comment type="similarity">
    <text evidence="2">Belongs to the enoyl-CoA hydratase/isomerase family.</text>
</comment>
<dbReference type="FunFam" id="1.10.12.10:FF:000004">
    <property type="entry name" value="Delta3,5-delta2,4-dienoyl-CoA isomerase"/>
    <property type="match status" value="1"/>
</dbReference>